<accession>A0A967C1M2</accession>
<proteinExistence type="predicted"/>
<evidence type="ECO:0000256" key="4">
    <source>
        <dbReference type="ARBA" id="ARBA00023026"/>
    </source>
</evidence>
<dbReference type="CDD" id="cd04486">
    <property type="entry name" value="YhcR_OBF_like"/>
    <property type="match status" value="1"/>
</dbReference>
<feature type="region of interest" description="Disordered" evidence="6">
    <location>
        <begin position="740"/>
        <end position="888"/>
    </location>
</feature>
<keyword evidence="8" id="KW-0255">Endonuclease</keyword>
<protein>
    <submittedName>
        <fullName evidence="8">Endonuclease</fullName>
    </submittedName>
</protein>
<keyword evidence="2" id="KW-0800">Toxin</keyword>
<evidence type="ECO:0000313" key="8">
    <source>
        <dbReference type="EMBL" id="NIA67456.1"/>
    </source>
</evidence>
<evidence type="ECO:0000256" key="1">
    <source>
        <dbReference type="ARBA" id="ARBA00004370"/>
    </source>
</evidence>
<dbReference type="Pfam" id="PF00353">
    <property type="entry name" value="HemolysinCabind"/>
    <property type="match status" value="4"/>
</dbReference>
<dbReference type="GO" id="GO:0090729">
    <property type="term" value="F:toxin activity"/>
    <property type="evidence" value="ECO:0007669"/>
    <property type="project" value="UniProtKB-KW"/>
</dbReference>
<dbReference type="Gene3D" id="3.60.10.10">
    <property type="entry name" value="Endonuclease/exonuclease/phosphatase"/>
    <property type="match status" value="1"/>
</dbReference>
<evidence type="ECO:0000256" key="6">
    <source>
        <dbReference type="SAM" id="MobiDB-lite"/>
    </source>
</evidence>
<dbReference type="PANTHER" id="PTHR42834">
    <property type="entry name" value="ENDONUCLEASE/EXONUCLEASE/PHOSPHATASE FAMILY PROTEIN (AFU_ORTHOLOGUE AFUA_3G09210)"/>
    <property type="match status" value="1"/>
</dbReference>
<dbReference type="PRINTS" id="PR01488">
    <property type="entry name" value="RTXTOXINA"/>
</dbReference>
<comment type="caution">
    <text evidence="8">The sequence shown here is derived from an EMBL/GenBank/DDBJ whole genome shotgun (WGS) entry which is preliminary data.</text>
</comment>
<dbReference type="GO" id="GO:0005576">
    <property type="term" value="C:extracellular region"/>
    <property type="evidence" value="ECO:0007669"/>
    <property type="project" value="InterPro"/>
</dbReference>
<feature type="compositionally biased region" description="Basic and acidic residues" evidence="6">
    <location>
        <begin position="740"/>
        <end position="751"/>
    </location>
</feature>
<gene>
    <name evidence="8" type="ORF">HBA54_02520</name>
</gene>
<dbReference type="InterPro" id="IPR001343">
    <property type="entry name" value="Hemolysn_Ca-bd"/>
</dbReference>
<dbReference type="GO" id="GO:0016020">
    <property type="term" value="C:membrane"/>
    <property type="evidence" value="ECO:0007669"/>
    <property type="project" value="UniProtKB-SubCell"/>
</dbReference>
<dbReference type="PANTHER" id="PTHR42834:SF1">
    <property type="entry name" value="ENDONUCLEASE_EXONUCLEASE_PHOSPHATASE FAMILY PROTEIN (AFU_ORTHOLOGUE AFUA_3G09210)"/>
    <property type="match status" value="1"/>
</dbReference>
<evidence type="ECO:0000313" key="9">
    <source>
        <dbReference type="Proteomes" id="UP000761264"/>
    </source>
</evidence>
<dbReference type="Gene3D" id="2.150.10.10">
    <property type="entry name" value="Serralysin-like metalloprotease, C-terminal"/>
    <property type="match status" value="2"/>
</dbReference>
<dbReference type="EMBL" id="JAAQPH010000002">
    <property type="protein sequence ID" value="NIA67456.1"/>
    <property type="molecule type" value="Genomic_DNA"/>
</dbReference>
<evidence type="ECO:0000256" key="2">
    <source>
        <dbReference type="ARBA" id="ARBA00022656"/>
    </source>
</evidence>
<dbReference type="PRINTS" id="PR00313">
    <property type="entry name" value="CABNDNGRPT"/>
</dbReference>
<dbReference type="InterPro" id="IPR011049">
    <property type="entry name" value="Serralysin-like_metalloprot_C"/>
</dbReference>
<evidence type="ECO:0000256" key="3">
    <source>
        <dbReference type="ARBA" id="ARBA00022737"/>
    </source>
</evidence>
<keyword evidence="5" id="KW-0472">Membrane</keyword>
<sequence length="977" mass="100884">MPAVINEFVFNHDGTDTNEFVEIFGDPDTDYSNLWLIQIEGDGSGAGTIDTAIQLGTTDANGFWTTGFLNNEFENGTVTALLVEDFTGSEGDDVDTNNDGTLDSPPWASVVDSVAVTDGGGGDQTYSASVLGSDVDGASRIPDGTDSDTAADWVNNEFTSPADPSAAVPGEARNTPGASNIQVELLPAVPATIMQIQGAGHTSVFNGQLVVTTGIVTALAGNGFFIQDPDGDGDIATSDAIFISSGETVAVGDAVEVTGLVEEDLPGGAATNLTTTQIAGNPSVTIESSGNALPASTILGAGGRVPPQQVVEDDAFGSFDPTTDGLDYFESLEGMLVTVPDAVATSATSRFGETWVVADGGDNVGPEGLNPRGGIDLEENDINPERIQIQTSSGLGADVGDGLGDVTGVLGYNFGNYEVRPTGPVVVTDGGLTAETSALAGTENQLTVASYNVLNLDGSGGDAAQMAILGQQIANNLGGPDIIALQEIQDNNGITNDGTTDASQTLQQLVDAIALAGGPTYAFFDVAPVDGTQGGAPGGNIRVAYLYNPDRVELVDGSVEALELDAFAGSRIPLQARFDFEGNEITLINNHFSSKFGSTPVYGAIQPFINAGADEREAQAQAINDHVDGLKADDPDAKVIVLGDLNDFQFASPQPILTGEADGNQVLFDQIEELEDDEVYTFIFEGNSQVLDHFLVTENLTEDIEFDIVHVNVDFDDGARNGTETGSDHEPILGRLSLDARPDGIEEDGTRSADLIEGTAGHDTLSGERGDDTLMGGSGDDEIDGGRDDDLVDGGTGADTIEGGRGEDTIIGASGDDSIDGGRDEDLISGGSGEDTIEGGRGDDTIDGGDDDDVIDGGRDDDLIAGGEGDDDIVGGRGDDTLEGGEGDDTLEGGRDDDVFVFESGSGVDTINDFEPGDDLIRLDGFSIADFDDVLDAAEDDGDDAVITLDEDGGDEIRLIGVNKDDLSSDDFMISSA</sequence>
<name>A0A967C1M2_9PROT</name>
<evidence type="ECO:0000256" key="5">
    <source>
        <dbReference type="ARBA" id="ARBA00023136"/>
    </source>
</evidence>
<dbReference type="PROSITE" id="PS00330">
    <property type="entry name" value="HEMOLYSIN_CALCIUM"/>
    <property type="match status" value="4"/>
</dbReference>
<dbReference type="AlphaFoldDB" id="A0A967C1M2"/>
<feature type="compositionally biased region" description="Acidic residues" evidence="6">
    <location>
        <begin position="845"/>
        <end position="855"/>
    </location>
</feature>
<dbReference type="SUPFAM" id="SSF56219">
    <property type="entry name" value="DNase I-like"/>
    <property type="match status" value="1"/>
</dbReference>
<dbReference type="SUPFAM" id="SSF51120">
    <property type="entry name" value="beta-Roll"/>
    <property type="match status" value="1"/>
</dbReference>
<organism evidence="8 9">
    <name type="scientific">Pelagibius litoralis</name>
    <dbReference type="NCBI Taxonomy" id="374515"/>
    <lineage>
        <taxon>Bacteria</taxon>
        <taxon>Pseudomonadati</taxon>
        <taxon>Pseudomonadota</taxon>
        <taxon>Alphaproteobacteria</taxon>
        <taxon>Rhodospirillales</taxon>
        <taxon>Rhodovibrionaceae</taxon>
        <taxon>Pelagibius</taxon>
    </lineage>
</organism>
<dbReference type="CDD" id="cd10283">
    <property type="entry name" value="MnuA_DNase1-like"/>
    <property type="match status" value="1"/>
</dbReference>
<reference evidence="8" key="1">
    <citation type="submission" date="2020-03" db="EMBL/GenBank/DDBJ databases">
        <title>Genome of Pelagibius litoralis DSM 21314T.</title>
        <authorList>
            <person name="Wang G."/>
        </authorList>
    </citation>
    <scope>NUCLEOTIDE SEQUENCE</scope>
    <source>
        <strain evidence="8">DSM 21314</strain>
    </source>
</reference>
<dbReference type="InterPro" id="IPR003995">
    <property type="entry name" value="RTX_toxin_determinant-A"/>
</dbReference>
<keyword evidence="3" id="KW-0677">Repeat</keyword>
<dbReference type="InterPro" id="IPR018511">
    <property type="entry name" value="Hemolysin-typ_Ca-bd_CS"/>
</dbReference>
<dbReference type="Pfam" id="PF19580">
    <property type="entry name" value="Exo_endo_phos_3"/>
    <property type="match status" value="1"/>
</dbReference>
<feature type="domain" description="Endonuclease/exonuclease/phosphatase" evidence="7">
    <location>
        <begin position="541"/>
        <end position="702"/>
    </location>
</feature>
<dbReference type="GO" id="GO:0005509">
    <property type="term" value="F:calcium ion binding"/>
    <property type="evidence" value="ECO:0007669"/>
    <property type="project" value="InterPro"/>
</dbReference>
<dbReference type="InterPro" id="IPR036691">
    <property type="entry name" value="Endo/exonu/phosph_ase_sf"/>
</dbReference>
<dbReference type="InterPro" id="IPR005135">
    <property type="entry name" value="Endo/exonuclease/phosphatase"/>
</dbReference>
<dbReference type="Proteomes" id="UP000761264">
    <property type="component" value="Unassembled WGS sequence"/>
</dbReference>
<evidence type="ECO:0000259" key="7">
    <source>
        <dbReference type="Pfam" id="PF19580"/>
    </source>
</evidence>
<dbReference type="GO" id="GO:0004519">
    <property type="term" value="F:endonuclease activity"/>
    <property type="evidence" value="ECO:0007669"/>
    <property type="project" value="UniProtKB-KW"/>
</dbReference>
<keyword evidence="8" id="KW-0540">Nuclease</keyword>
<keyword evidence="9" id="KW-1185">Reference proteome</keyword>
<keyword evidence="4" id="KW-0843">Virulence</keyword>
<dbReference type="RefSeq" id="WP_167221046.1">
    <property type="nucleotide sequence ID" value="NZ_JAAQPH010000002.1"/>
</dbReference>
<keyword evidence="8" id="KW-0378">Hydrolase</keyword>
<comment type="subcellular location">
    <subcellularLocation>
        <location evidence="1">Membrane</location>
    </subcellularLocation>
</comment>